<dbReference type="Proteomes" id="UP001163603">
    <property type="component" value="Chromosome 11"/>
</dbReference>
<proteinExistence type="predicted"/>
<comment type="caution">
    <text evidence="1">The sequence shown here is derived from an EMBL/GenBank/DDBJ whole genome shotgun (WGS) entry which is preliminary data.</text>
</comment>
<sequence>MSGFLCSKLDEKMSLSNSFTVHESSIIQPWWLFKPFYQNYCLDNDDDEERDISKRNGAPLTPYMSRESLFTCKKIPPKETSSLNFATHMNGKKMINEYVKVRKISRGSYGKVALYLNINNGTPFAIKTVCKSRLRKMRVTQSETAMANVRREVRYCVYFVSIMKMLDHPNVVNLIEVIDDKKADYLYMVLEYVEGETISEISRKTGPIDESTARSYFKDIIAGVIYLHSHNVIHGDMKPENLLVTRSGRVKICDFSSSHAFEGANDELRRFPGTVAVTAPECYLDASYHGKAADIWAVGVTFYYIVTGQLPFLGESIPETYEKILNSPLSLPEEIDPELKDLLQRLLCKDPIQRITSDVAAEHPWVVKEGGLVPRKSSCSCRLSCLLAKRHQNGNQQYI</sequence>
<reference evidence="2" key="1">
    <citation type="journal article" date="2023" name="G3 (Bethesda)">
        <title>Genome assembly and association tests identify interacting loci associated with vigor, precocity, and sex in interspecific pistachio rootstocks.</title>
        <authorList>
            <person name="Palmer W."/>
            <person name="Jacygrad E."/>
            <person name="Sagayaradj S."/>
            <person name="Cavanaugh K."/>
            <person name="Han R."/>
            <person name="Bertier L."/>
            <person name="Beede B."/>
            <person name="Kafkas S."/>
            <person name="Golino D."/>
            <person name="Preece J."/>
            <person name="Michelmore R."/>
        </authorList>
    </citation>
    <scope>NUCLEOTIDE SEQUENCE [LARGE SCALE GENOMIC DNA]</scope>
</reference>
<dbReference type="EMBL" id="CM047746">
    <property type="protein sequence ID" value="KAJ0021383.1"/>
    <property type="molecule type" value="Genomic_DNA"/>
</dbReference>
<gene>
    <name evidence="1" type="ORF">Pint_31332</name>
</gene>
<evidence type="ECO:0000313" key="2">
    <source>
        <dbReference type="Proteomes" id="UP001163603"/>
    </source>
</evidence>
<evidence type="ECO:0000313" key="1">
    <source>
        <dbReference type="EMBL" id="KAJ0021383.1"/>
    </source>
</evidence>
<organism evidence="1 2">
    <name type="scientific">Pistacia integerrima</name>
    <dbReference type="NCBI Taxonomy" id="434235"/>
    <lineage>
        <taxon>Eukaryota</taxon>
        <taxon>Viridiplantae</taxon>
        <taxon>Streptophyta</taxon>
        <taxon>Embryophyta</taxon>
        <taxon>Tracheophyta</taxon>
        <taxon>Spermatophyta</taxon>
        <taxon>Magnoliopsida</taxon>
        <taxon>eudicotyledons</taxon>
        <taxon>Gunneridae</taxon>
        <taxon>Pentapetalae</taxon>
        <taxon>rosids</taxon>
        <taxon>malvids</taxon>
        <taxon>Sapindales</taxon>
        <taxon>Anacardiaceae</taxon>
        <taxon>Pistacia</taxon>
    </lineage>
</organism>
<name>A0ACC0XQK5_9ROSI</name>
<keyword evidence="2" id="KW-1185">Reference proteome</keyword>
<protein>
    <submittedName>
        <fullName evidence="1">Uncharacterized protein</fullName>
    </submittedName>
</protein>
<accession>A0ACC0XQK5</accession>